<keyword evidence="3" id="KW-1185">Reference proteome</keyword>
<comment type="caution">
    <text evidence="2">The sequence shown here is derived from an EMBL/GenBank/DDBJ whole genome shotgun (WGS) entry which is preliminary data.</text>
</comment>
<name>A0AAE1KZA8_PETCI</name>
<evidence type="ECO:0000313" key="3">
    <source>
        <dbReference type="Proteomes" id="UP001286313"/>
    </source>
</evidence>
<evidence type="ECO:0000256" key="1">
    <source>
        <dbReference type="SAM" id="MobiDB-lite"/>
    </source>
</evidence>
<dbReference type="PANTHER" id="PTHR13219">
    <property type="entry name" value="TRANSMEMBRANE PROTEIN 94"/>
    <property type="match status" value="1"/>
</dbReference>
<feature type="region of interest" description="Disordered" evidence="1">
    <location>
        <begin position="1"/>
        <end position="52"/>
    </location>
</feature>
<organism evidence="2 3">
    <name type="scientific">Petrolisthes cinctipes</name>
    <name type="common">Flat porcelain crab</name>
    <dbReference type="NCBI Taxonomy" id="88211"/>
    <lineage>
        <taxon>Eukaryota</taxon>
        <taxon>Metazoa</taxon>
        <taxon>Ecdysozoa</taxon>
        <taxon>Arthropoda</taxon>
        <taxon>Crustacea</taxon>
        <taxon>Multicrustacea</taxon>
        <taxon>Malacostraca</taxon>
        <taxon>Eumalacostraca</taxon>
        <taxon>Eucarida</taxon>
        <taxon>Decapoda</taxon>
        <taxon>Pleocyemata</taxon>
        <taxon>Anomura</taxon>
        <taxon>Galatheoidea</taxon>
        <taxon>Porcellanidae</taxon>
        <taxon>Petrolisthes</taxon>
    </lineage>
</organism>
<protein>
    <submittedName>
        <fullName evidence="2">Uncharacterized protein</fullName>
    </submittedName>
</protein>
<dbReference type="InterPro" id="IPR039720">
    <property type="entry name" value="TMEM94"/>
</dbReference>
<evidence type="ECO:0000313" key="2">
    <source>
        <dbReference type="EMBL" id="KAK3889733.1"/>
    </source>
</evidence>
<proteinExistence type="predicted"/>
<reference evidence="2" key="1">
    <citation type="submission" date="2023-10" db="EMBL/GenBank/DDBJ databases">
        <title>Genome assemblies of two species of porcelain crab, Petrolisthes cinctipes and Petrolisthes manimaculis (Anomura: Porcellanidae).</title>
        <authorList>
            <person name="Angst P."/>
        </authorList>
    </citation>
    <scope>NUCLEOTIDE SEQUENCE</scope>
    <source>
        <strain evidence="2">PB745_01</strain>
        <tissue evidence="2">Gill</tissue>
    </source>
</reference>
<dbReference type="EMBL" id="JAWQEG010000464">
    <property type="protein sequence ID" value="KAK3889733.1"/>
    <property type="molecule type" value="Genomic_DNA"/>
</dbReference>
<dbReference type="AlphaFoldDB" id="A0AAE1KZA8"/>
<gene>
    <name evidence="2" type="ORF">Pcinc_006298</name>
</gene>
<sequence>MMLPDHNDMEDEATQQLCAGQTFNHNHRSPGSRSRSPSRVTDSTEQSDPFEIDMSNKARLPKGIENIKPHLEIADNVPLLVSLFTDCSLPATRAMLSIMQEYTEVTMVMDSSASADNMLLFMQADARCVN</sequence>
<dbReference type="Proteomes" id="UP001286313">
    <property type="component" value="Unassembled WGS sequence"/>
</dbReference>
<accession>A0AAE1KZA8</accession>
<feature type="compositionally biased region" description="Polar residues" evidence="1">
    <location>
        <begin position="14"/>
        <end position="24"/>
    </location>
</feature>
<dbReference type="PANTHER" id="PTHR13219:SF6">
    <property type="entry name" value="TRANSMEMBRANE PROTEIN 94"/>
    <property type="match status" value="1"/>
</dbReference>